<dbReference type="STRING" id="1328759.A0A5C2SI00"/>
<dbReference type="GO" id="GO:0006813">
    <property type="term" value="P:potassium ion transport"/>
    <property type="evidence" value="ECO:0007669"/>
    <property type="project" value="TreeGrafter"/>
</dbReference>
<feature type="region of interest" description="Disordered" evidence="1">
    <location>
        <begin position="221"/>
        <end position="255"/>
    </location>
</feature>
<dbReference type="EMBL" id="ML122258">
    <property type="protein sequence ID" value="RPD62884.1"/>
    <property type="molecule type" value="Genomic_DNA"/>
</dbReference>
<evidence type="ECO:0000313" key="4">
    <source>
        <dbReference type="Proteomes" id="UP000313359"/>
    </source>
</evidence>
<dbReference type="Proteomes" id="UP000313359">
    <property type="component" value="Unassembled WGS sequence"/>
</dbReference>
<dbReference type="Pfam" id="PF10173">
    <property type="entry name" value="Mit_KHE1"/>
    <property type="match status" value="1"/>
</dbReference>
<sequence length="300" mass="33461">MSAANIARSVTRSLRIIALPLTPHCNVKGKPVEHLTYYHFVTPPDSKKSSSWINWAVVKSSDLWAGLGKAKEGTWKRRAFLYGERLVDRLDFEELALKSLDPSLGPKISDIVPHGQKAKSTPVLPMVYPSSVCSAPIPHLHSLLEKRSPRHKKGFIFWLAVSPLTAPFMIIPVIPNFPFFFCIWRSWSHYRAYKASQYLDGFLQQGAIVPEGSPQLDAIYAKYAPPRPPPESADTTTSEKPQPSSEEKSSSSSSILLLSKEAVPELQKMLELPEDSTFATDMYRALEQARLRLEGSASAK</sequence>
<keyword evidence="2" id="KW-0472">Membrane</keyword>
<feature type="compositionally biased region" description="Low complexity" evidence="1">
    <location>
        <begin position="238"/>
        <end position="255"/>
    </location>
</feature>
<dbReference type="OrthoDB" id="5562676at2759"/>
<proteinExistence type="predicted"/>
<gene>
    <name evidence="3" type="ORF">L227DRAFT_573406</name>
</gene>
<dbReference type="GO" id="GO:0005743">
    <property type="term" value="C:mitochondrial inner membrane"/>
    <property type="evidence" value="ECO:0007669"/>
    <property type="project" value="TreeGrafter"/>
</dbReference>
<keyword evidence="4" id="KW-1185">Reference proteome</keyword>
<dbReference type="PANTHER" id="PTHR28062:SF1">
    <property type="entry name" value="TRANSMEMBRANE PROTEIN"/>
    <property type="match status" value="1"/>
</dbReference>
<evidence type="ECO:0000256" key="1">
    <source>
        <dbReference type="SAM" id="MobiDB-lite"/>
    </source>
</evidence>
<keyword evidence="2" id="KW-0812">Transmembrane</keyword>
<accession>A0A5C2SI00</accession>
<reference evidence="3" key="1">
    <citation type="journal article" date="2018" name="Genome Biol. Evol.">
        <title>Genomics and development of Lentinus tigrinus, a white-rot wood-decaying mushroom with dimorphic fruiting bodies.</title>
        <authorList>
            <person name="Wu B."/>
            <person name="Xu Z."/>
            <person name="Knudson A."/>
            <person name="Carlson A."/>
            <person name="Chen N."/>
            <person name="Kovaka S."/>
            <person name="LaButti K."/>
            <person name="Lipzen A."/>
            <person name="Pennachio C."/>
            <person name="Riley R."/>
            <person name="Schakwitz W."/>
            <person name="Umezawa K."/>
            <person name="Ohm R.A."/>
            <person name="Grigoriev I.V."/>
            <person name="Nagy L.G."/>
            <person name="Gibbons J."/>
            <person name="Hibbett D."/>
        </authorList>
    </citation>
    <scope>NUCLEOTIDE SEQUENCE [LARGE SCALE GENOMIC DNA]</scope>
    <source>
        <strain evidence="3">ALCF2SS1-6</strain>
    </source>
</reference>
<evidence type="ECO:0008006" key="5">
    <source>
        <dbReference type="Google" id="ProtNLM"/>
    </source>
</evidence>
<dbReference type="AlphaFoldDB" id="A0A5C2SI00"/>
<name>A0A5C2SI00_9APHY</name>
<dbReference type="GO" id="GO:1902600">
    <property type="term" value="P:proton transmembrane transport"/>
    <property type="evidence" value="ECO:0007669"/>
    <property type="project" value="TreeGrafter"/>
</dbReference>
<evidence type="ECO:0000256" key="2">
    <source>
        <dbReference type="SAM" id="Phobius"/>
    </source>
</evidence>
<dbReference type="PANTHER" id="PTHR28062">
    <property type="entry name" value="K+-H+ EXCHANGE-LIKE PROTEIN"/>
    <property type="match status" value="1"/>
</dbReference>
<feature type="transmembrane region" description="Helical" evidence="2">
    <location>
        <begin position="155"/>
        <end position="174"/>
    </location>
</feature>
<dbReference type="InterPro" id="IPR018786">
    <property type="entry name" value="Mit_KHE1"/>
</dbReference>
<evidence type="ECO:0000313" key="3">
    <source>
        <dbReference type="EMBL" id="RPD62884.1"/>
    </source>
</evidence>
<organism evidence="3 4">
    <name type="scientific">Lentinus tigrinus ALCF2SS1-6</name>
    <dbReference type="NCBI Taxonomy" id="1328759"/>
    <lineage>
        <taxon>Eukaryota</taxon>
        <taxon>Fungi</taxon>
        <taxon>Dikarya</taxon>
        <taxon>Basidiomycota</taxon>
        <taxon>Agaricomycotina</taxon>
        <taxon>Agaricomycetes</taxon>
        <taxon>Polyporales</taxon>
        <taxon>Polyporaceae</taxon>
        <taxon>Lentinus</taxon>
    </lineage>
</organism>
<protein>
    <recommendedName>
        <fullName evidence="5">Mitochondrial K+-H+ exchange-related-domain-containing protein</fullName>
    </recommendedName>
</protein>
<keyword evidence="2" id="KW-1133">Transmembrane helix</keyword>